<accession>A0A343KJ86</accession>
<protein>
    <submittedName>
        <fullName evidence="2">ATP synthase F0 subunit 8</fullName>
    </submittedName>
</protein>
<feature type="transmembrane region" description="Helical" evidence="1">
    <location>
        <begin position="6"/>
        <end position="28"/>
    </location>
</feature>
<geneLocation type="mitochondrion" evidence="2"/>
<keyword evidence="1" id="KW-0472">Membrane</keyword>
<organism evidence="2">
    <name type="scientific">Olidiana sp. 15062716</name>
    <dbReference type="NCBI Taxonomy" id="2040660"/>
    <lineage>
        <taxon>Eukaryota</taxon>
        <taxon>Metazoa</taxon>
        <taxon>Ecdysozoa</taxon>
        <taxon>Arthropoda</taxon>
        <taxon>Hexapoda</taxon>
        <taxon>Insecta</taxon>
        <taxon>Pterygota</taxon>
        <taxon>Neoptera</taxon>
        <taxon>Paraneoptera</taxon>
        <taxon>Hemiptera</taxon>
        <taxon>Auchenorrhyncha</taxon>
        <taxon>Membracoidea</taxon>
        <taxon>Cicadellidae</taxon>
        <taxon>Coelidiinae</taxon>
        <taxon>Olidiana</taxon>
    </lineage>
</organism>
<evidence type="ECO:0000313" key="2">
    <source>
        <dbReference type="EMBL" id="ATG83191.1"/>
    </source>
</evidence>
<dbReference type="AlphaFoldDB" id="A0A343KJ86"/>
<evidence type="ECO:0000256" key="1">
    <source>
        <dbReference type="SAM" id="Phobius"/>
    </source>
</evidence>
<name>A0A343KJ86_9HEMI</name>
<keyword evidence="1" id="KW-1133">Transmembrane helix</keyword>
<keyword evidence="2" id="KW-0496">Mitochondrion</keyword>
<sequence length="49" mass="6012">MPQMSPSWWMMMLLTTSILIMYIMSINFHNKENKLISKTMKMTTINWKW</sequence>
<reference evidence="2" key="1">
    <citation type="submission" date="2016-09" db="EMBL/GenBank/DDBJ databases">
        <authorList>
            <person name="Capua I."/>
            <person name="De Benedictis P."/>
            <person name="Joannis T."/>
            <person name="Lombin L.H."/>
            <person name="Cattoli G."/>
        </authorList>
    </citation>
    <scope>NUCLEOTIDE SEQUENCE</scope>
</reference>
<dbReference type="EMBL" id="KY039119">
    <property type="protein sequence ID" value="ATG83191.1"/>
    <property type="molecule type" value="Genomic_DNA"/>
</dbReference>
<gene>
    <name evidence="2" type="primary">atp8</name>
</gene>
<proteinExistence type="predicted"/>
<keyword evidence="1" id="KW-0812">Transmembrane</keyword>